<sequence length="188" mass="20614">MLSCSLNSCLDYKHVELKGKTWVLDVTKAGDRIRARLASSCAIIVGFEEFWENSGHSVGRAALFCGSDNCLDHGHVESKGQTRVLDVTKAGDLIRASCLDYKHVELKGKTWVLDVTKAGDRIRARFASSCAIIVGFEEFWENSGHSVGRAALFCGSDNCLDHGHVESKGQTRVLDMTKAGDRIRARLA</sequence>
<organism evidence="1 2">
    <name type="scientific">Xylocopa violacea</name>
    <name type="common">Violet carpenter bee</name>
    <name type="synonym">Apis violacea</name>
    <dbReference type="NCBI Taxonomy" id="135666"/>
    <lineage>
        <taxon>Eukaryota</taxon>
        <taxon>Metazoa</taxon>
        <taxon>Ecdysozoa</taxon>
        <taxon>Arthropoda</taxon>
        <taxon>Hexapoda</taxon>
        <taxon>Insecta</taxon>
        <taxon>Pterygota</taxon>
        <taxon>Neoptera</taxon>
        <taxon>Endopterygota</taxon>
        <taxon>Hymenoptera</taxon>
        <taxon>Apocrita</taxon>
        <taxon>Aculeata</taxon>
        <taxon>Apoidea</taxon>
        <taxon>Anthophila</taxon>
        <taxon>Apidae</taxon>
        <taxon>Xylocopa</taxon>
        <taxon>Xylocopa</taxon>
    </lineage>
</organism>
<comment type="caution">
    <text evidence="1">The sequence shown here is derived from an EMBL/GenBank/DDBJ whole genome shotgun (WGS) entry which is preliminary data.</text>
</comment>
<dbReference type="EMBL" id="CAXAJV020001292">
    <property type="protein sequence ID" value="CAL7941358.1"/>
    <property type="molecule type" value="Genomic_DNA"/>
</dbReference>
<reference evidence="1 2" key="1">
    <citation type="submission" date="2024-08" db="EMBL/GenBank/DDBJ databases">
        <authorList>
            <person name="Will J Nash"/>
            <person name="Angela Man"/>
            <person name="Seanna McTaggart"/>
            <person name="Kendall Baker"/>
            <person name="Tom Barker"/>
            <person name="Leah Catchpole"/>
            <person name="Alex Durrant"/>
            <person name="Karim Gharbi"/>
            <person name="Naomi Irish"/>
            <person name="Gemy Kaithakottil"/>
            <person name="Debby Ku"/>
            <person name="Aaliyah Providence"/>
            <person name="Felix Shaw"/>
            <person name="David Swarbreck"/>
            <person name="Chris Watkins"/>
            <person name="Ann M. McCartney"/>
            <person name="Giulio Formenti"/>
            <person name="Alice Mouton"/>
            <person name="Noel Vella"/>
            <person name="Bjorn M von Reumont"/>
            <person name="Adriana Vella"/>
            <person name="Wilfried Haerty"/>
        </authorList>
    </citation>
    <scope>NUCLEOTIDE SEQUENCE [LARGE SCALE GENOMIC DNA]</scope>
</reference>
<keyword evidence="2" id="KW-1185">Reference proteome</keyword>
<name>A0ABP1NNM9_XYLVO</name>
<proteinExistence type="predicted"/>
<protein>
    <submittedName>
        <fullName evidence="1">Uncharacterized protein</fullName>
    </submittedName>
</protein>
<accession>A0ABP1NNM9</accession>
<gene>
    <name evidence="1" type="ORF">XYLVIOL_LOCUS4959</name>
</gene>
<evidence type="ECO:0000313" key="1">
    <source>
        <dbReference type="EMBL" id="CAL7941358.1"/>
    </source>
</evidence>
<evidence type="ECO:0000313" key="2">
    <source>
        <dbReference type="Proteomes" id="UP001642520"/>
    </source>
</evidence>
<dbReference type="Proteomes" id="UP001642520">
    <property type="component" value="Unassembled WGS sequence"/>
</dbReference>